<sequence>MTPRMSSDQRREQILDAVLDVALERGLAVTSKELAAAAGVAEGTLYKAFGDKESLLRALVAREGRREDAAGQWIRAGGAEGTSLEELAAGIAELAILQYRQQFRMLQMLGSLMQQPSHEDIAEFDRMLEPWIDALDAHRDRLGIATARAAAMLRMLVIAACHDGGWGIPMTPAEIVHVFLHGVASRAHAPAAPAVAA</sequence>
<dbReference type="Proteomes" id="UP000626982">
    <property type="component" value="Unassembled WGS sequence"/>
</dbReference>
<dbReference type="PANTHER" id="PTHR30055">
    <property type="entry name" value="HTH-TYPE TRANSCRIPTIONAL REGULATOR RUTR"/>
    <property type="match status" value="1"/>
</dbReference>
<protein>
    <recommendedName>
        <fullName evidence="3">HTH tetR-type domain-containing protein</fullName>
    </recommendedName>
</protein>
<proteinExistence type="predicted"/>
<dbReference type="InterPro" id="IPR009057">
    <property type="entry name" value="Homeodomain-like_sf"/>
</dbReference>
<dbReference type="PANTHER" id="PTHR30055:SF146">
    <property type="entry name" value="HTH-TYPE TRANSCRIPTIONAL DUAL REGULATOR CECR"/>
    <property type="match status" value="1"/>
</dbReference>
<accession>A0ABQ2KDE6</accession>
<feature type="domain" description="HTH tetR-type" evidence="3">
    <location>
        <begin position="8"/>
        <end position="67"/>
    </location>
</feature>
<dbReference type="RefSeq" id="WP_229679475.1">
    <property type="nucleotide sequence ID" value="NZ_BAABBD010000001.1"/>
</dbReference>
<evidence type="ECO:0000256" key="2">
    <source>
        <dbReference type="PROSITE-ProRule" id="PRU00335"/>
    </source>
</evidence>
<dbReference type="InterPro" id="IPR001647">
    <property type="entry name" value="HTH_TetR"/>
</dbReference>
<comment type="caution">
    <text evidence="4">The sequence shown here is derived from an EMBL/GenBank/DDBJ whole genome shotgun (WGS) entry which is preliminary data.</text>
</comment>
<reference evidence="5" key="1">
    <citation type="journal article" date="2019" name="Int. J. Syst. Evol. Microbiol.">
        <title>The Global Catalogue of Microorganisms (GCM) 10K type strain sequencing project: providing services to taxonomists for standard genome sequencing and annotation.</title>
        <authorList>
            <consortium name="The Broad Institute Genomics Platform"/>
            <consortium name="The Broad Institute Genome Sequencing Center for Infectious Disease"/>
            <person name="Wu L."/>
            <person name="Ma J."/>
        </authorList>
    </citation>
    <scope>NUCLEOTIDE SEQUENCE [LARGE SCALE GENOMIC DNA]</scope>
    <source>
        <strain evidence="5">CGMCC 1.6960</strain>
    </source>
</reference>
<gene>
    <name evidence="4" type="ORF">GCM10010968_07850</name>
</gene>
<keyword evidence="5" id="KW-1185">Reference proteome</keyword>
<dbReference type="EMBL" id="BMLM01000001">
    <property type="protein sequence ID" value="GGN80188.1"/>
    <property type="molecule type" value="Genomic_DNA"/>
</dbReference>
<name>A0ABQ2KDE6_9MICO</name>
<feature type="DNA-binding region" description="H-T-H motif" evidence="2">
    <location>
        <begin position="30"/>
        <end position="49"/>
    </location>
</feature>
<organism evidence="4 5">
    <name type="scientific">Agrococcus terreus</name>
    <dbReference type="NCBI Taxonomy" id="574649"/>
    <lineage>
        <taxon>Bacteria</taxon>
        <taxon>Bacillati</taxon>
        <taxon>Actinomycetota</taxon>
        <taxon>Actinomycetes</taxon>
        <taxon>Micrococcales</taxon>
        <taxon>Microbacteriaceae</taxon>
        <taxon>Agrococcus</taxon>
    </lineage>
</organism>
<dbReference type="SUPFAM" id="SSF46689">
    <property type="entry name" value="Homeodomain-like"/>
    <property type="match status" value="1"/>
</dbReference>
<dbReference type="Pfam" id="PF00440">
    <property type="entry name" value="TetR_N"/>
    <property type="match status" value="1"/>
</dbReference>
<evidence type="ECO:0000256" key="1">
    <source>
        <dbReference type="ARBA" id="ARBA00023125"/>
    </source>
</evidence>
<dbReference type="PRINTS" id="PR00455">
    <property type="entry name" value="HTHTETR"/>
</dbReference>
<keyword evidence="1 2" id="KW-0238">DNA-binding</keyword>
<dbReference type="InterPro" id="IPR050109">
    <property type="entry name" value="HTH-type_TetR-like_transc_reg"/>
</dbReference>
<evidence type="ECO:0000259" key="3">
    <source>
        <dbReference type="PROSITE" id="PS50977"/>
    </source>
</evidence>
<evidence type="ECO:0000313" key="5">
    <source>
        <dbReference type="Proteomes" id="UP000626982"/>
    </source>
</evidence>
<evidence type="ECO:0000313" key="4">
    <source>
        <dbReference type="EMBL" id="GGN80188.1"/>
    </source>
</evidence>
<dbReference type="Gene3D" id="1.10.357.10">
    <property type="entry name" value="Tetracycline Repressor, domain 2"/>
    <property type="match status" value="1"/>
</dbReference>
<dbReference type="PROSITE" id="PS50977">
    <property type="entry name" value="HTH_TETR_2"/>
    <property type="match status" value="1"/>
</dbReference>